<organism evidence="2 3">
    <name type="scientific">Alteromonas australica</name>
    <dbReference type="NCBI Taxonomy" id="589873"/>
    <lineage>
        <taxon>Bacteria</taxon>
        <taxon>Pseudomonadati</taxon>
        <taxon>Pseudomonadota</taxon>
        <taxon>Gammaproteobacteria</taxon>
        <taxon>Alteromonadales</taxon>
        <taxon>Alteromonadaceae</taxon>
        <taxon>Alteromonas/Salinimonas group</taxon>
        <taxon>Alteromonas</taxon>
    </lineage>
</organism>
<name>A0A075P467_9ALTE</name>
<dbReference type="KEGG" id="aal:EP13_18280"/>
<evidence type="ECO:0000256" key="1">
    <source>
        <dbReference type="SAM" id="SignalP"/>
    </source>
</evidence>
<accession>A0A075P467</accession>
<gene>
    <name evidence="2" type="ORF">EP13_18280</name>
</gene>
<keyword evidence="1" id="KW-0732">Signal</keyword>
<evidence type="ECO:0000313" key="3">
    <source>
        <dbReference type="Proteomes" id="UP000056090"/>
    </source>
</evidence>
<feature type="chain" id="PRO_5001708089" evidence="1">
    <location>
        <begin position="29"/>
        <end position="236"/>
    </location>
</feature>
<dbReference type="RefSeq" id="WP_044058461.1">
    <property type="nucleotide sequence ID" value="NZ_CBCSKJ010000004.1"/>
</dbReference>
<protein>
    <submittedName>
        <fullName evidence="2">Uncharacterized protein</fullName>
    </submittedName>
</protein>
<sequence>MKILRNMLGRTKALIGVFTLLCLQNAYAIDAGQYYYYISEKCVPKGPQEPKARAAVTPDLWLFEVSPAGISDYYVHMNTEALNQYTDEGKSYLAELETEQAYNAGHASEQGTGVTHNFMLQREAIGLTELIDILSGFSQHQKEKGYYFRKILSLDNQNARFKAVTKVQLVDVGMEDKMFVAGYVSNYYLLDSKGKPDTDAFISVDHKNALSEAIHPYKSPFNQYTKNGICGERWVP</sequence>
<dbReference type="AlphaFoldDB" id="A0A075P467"/>
<evidence type="ECO:0000313" key="2">
    <source>
        <dbReference type="EMBL" id="AIG00469.1"/>
    </source>
</evidence>
<dbReference type="eggNOG" id="ENOG5033WBC">
    <property type="taxonomic scope" value="Bacteria"/>
</dbReference>
<dbReference type="GeneID" id="78256826"/>
<reference evidence="2 3" key="1">
    <citation type="submission" date="2014-06" db="EMBL/GenBank/DDBJ databases">
        <title>Genomes of Alteromonas australica, a world apart.</title>
        <authorList>
            <person name="Gonzaga A."/>
            <person name="Lopez-Perez M."/>
            <person name="Rodriguez-Valera F."/>
        </authorList>
    </citation>
    <scope>NUCLEOTIDE SEQUENCE [LARGE SCALE GENOMIC DNA]</scope>
    <source>
        <strain evidence="2 3">H 17</strain>
    </source>
</reference>
<dbReference type="Proteomes" id="UP000056090">
    <property type="component" value="Chromosome"/>
</dbReference>
<feature type="signal peptide" evidence="1">
    <location>
        <begin position="1"/>
        <end position="28"/>
    </location>
</feature>
<proteinExistence type="predicted"/>
<dbReference type="EMBL" id="CP008849">
    <property type="protein sequence ID" value="AIG00469.1"/>
    <property type="molecule type" value="Genomic_DNA"/>
</dbReference>
<keyword evidence="3" id="KW-1185">Reference proteome</keyword>